<dbReference type="EMBL" id="AWUE01015535">
    <property type="protein sequence ID" value="OMO96932.1"/>
    <property type="molecule type" value="Genomic_DNA"/>
</dbReference>
<evidence type="ECO:0000313" key="2">
    <source>
        <dbReference type="Proteomes" id="UP000187203"/>
    </source>
</evidence>
<reference evidence="2" key="1">
    <citation type="submission" date="2013-09" db="EMBL/GenBank/DDBJ databases">
        <title>Corchorus olitorius genome sequencing.</title>
        <authorList>
            <person name="Alam M."/>
            <person name="Haque M.S."/>
            <person name="Islam M.S."/>
            <person name="Emdad E.M."/>
            <person name="Islam M.M."/>
            <person name="Ahmed B."/>
            <person name="Halim A."/>
            <person name="Hossen Q.M.M."/>
            <person name="Hossain M.Z."/>
            <person name="Ahmed R."/>
            <person name="Khan M.M."/>
            <person name="Islam R."/>
            <person name="Rashid M.M."/>
            <person name="Khan S.A."/>
            <person name="Rahman M.S."/>
            <person name="Alam M."/>
            <person name="Yahiya A.S."/>
            <person name="Khan M.S."/>
            <person name="Azam M.S."/>
            <person name="Haque T."/>
            <person name="Lashkar M.Z.H."/>
            <person name="Akhand A.I."/>
            <person name="Morshed G."/>
            <person name="Roy S."/>
            <person name="Uddin K.S."/>
            <person name="Rabeya T."/>
            <person name="Hossain A.S."/>
            <person name="Chowdhury A."/>
            <person name="Snigdha A.R."/>
            <person name="Mortoza M.S."/>
            <person name="Matin S.A."/>
            <person name="Hoque S.M.E."/>
            <person name="Islam M.K."/>
            <person name="Roy D.K."/>
            <person name="Haider R."/>
            <person name="Moosa M.M."/>
            <person name="Elias S.M."/>
            <person name="Hasan A.M."/>
            <person name="Jahan S."/>
            <person name="Shafiuddin M."/>
            <person name="Mahmood N."/>
            <person name="Shommy N.S."/>
        </authorList>
    </citation>
    <scope>NUCLEOTIDE SEQUENCE [LARGE SCALE GENOMIC DNA]</scope>
    <source>
        <strain evidence="2">cv. O-4</strain>
    </source>
</reference>
<organism evidence="1 2">
    <name type="scientific">Corchorus olitorius</name>
    <dbReference type="NCBI Taxonomy" id="93759"/>
    <lineage>
        <taxon>Eukaryota</taxon>
        <taxon>Viridiplantae</taxon>
        <taxon>Streptophyta</taxon>
        <taxon>Embryophyta</taxon>
        <taxon>Tracheophyta</taxon>
        <taxon>Spermatophyta</taxon>
        <taxon>Magnoliopsida</taxon>
        <taxon>eudicotyledons</taxon>
        <taxon>Gunneridae</taxon>
        <taxon>Pentapetalae</taxon>
        <taxon>rosids</taxon>
        <taxon>malvids</taxon>
        <taxon>Malvales</taxon>
        <taxon>Malvaceae</taxon>
        <taxon>Grewioideae</taxon>
        <taxon>Apeibeae</taxon>
        <taxon>Corchorus</taxon>
    </lineage>
</organism>
<protein>
    <submittedName>
        <fullName evidence="1">Uncharacterized protein</fullName>
    </submittedName>
</protein>
<evidence type="ECO:0000313" key="1">
    <source>
        <dbReference type="EMBL" id="OMO96932.1"/>
    </source>
</evidence>
<proteinExistence type="predicted"/>
<dbReference type="AlphaFoldDB" id="A0A1R3JPU9"/>
<keyword evidence="2" id="KW-1185">Reference proteome</keyword>
<dbReference type="OrthoDB" id="1431247at2759"/>
<accession>A0A1R3JPU9</accession>
<dbReference type="Proteomes" id="UP000187203">
    <property type="component" value="Unassembled WGS sequence"/>
</dbReference>
<gene>
    <name evidence="1" type="ORF">COLO4_14968</name>
</gene>
<comment type="caution">
    <text evidence="1">The sequence shown here is derived from an EMBL/GenBank/DDBJ whole genome shotgun (WGS) entry which is preliminary data.</text>
</comment>
<name>A0A1R3JPU9_9ROSI</name>
<sequence length="631" mass="68187">MENPNFFLVVLSGDAVVRTVDPLFHPSSSPEEVEENVLEVQGGYVVDEPLEVGMNGFLGNFEGLNVNEEEEGLSGDFPETITIGRYSDAFPKPHLVVPVYKATVRGNHQNGFAVKYHLESLHPTGQPSSVVVQPVSSSGEGIVASNAGSFPSDIFIGRQSTDYPAVHSILPVYATQFEGNLAEGYVLTYVLNRVVPSGDVVVRTVDPLFHPQSSPEEVEENVLEVQGGFVVDEPLEVGMNAFLGLSGDFPETITVGGYSDAFPKPHFVVPVYKAIVRGNHQNGFVVKYHLESLHPTGQPSSVVVQPVSSSGEGIVASNAGSFPSDIFIGRQSTDYPAVHSILPVYAAQFEGNLTEGYVFTYVLNRVVLSGNVVLRMVDPLFHPPSSPEEVEDNVLEVQGGYVVDEPPEVGMNGFWGNFEGLIVNKEEEGLSGDFPETITIGGYSDAFPKPYFVVPVYKATVKGNHQNEFVVKFHLESLLPTGQPYPVVVQPVFSSGEGIVASYVGSFPSDIFIDRQSTNYPAVHSILPVYAAQFEGSLAEGYVLTYVLNRVVPSGDAVVHMVDPLFHPSSSLEEVEENVLEVQGDYLVDEPLEVGMNGVLTNFEGLNVNEEEEGVPVPPVVVAVAVLPNVF</sequence>